<keyword evidence="8" id="KW-0812">Transmembrane</keyword>
<dbReference type="GO" id="GO:0016705">
    <property type="term" value="F:oxidoreductase activity, acting on paired donors, with incorporation or reduction of molecular oxygen"/>
    <property type="evidence" value="ECO:0007669"/>
    <property type="project" value="InterPro"/>
</dbReference>
<feature type="transmembrane region" description="Helical" evidence="8">
    <location>
        <begin position="229"/>
        <end position="250"/>
    </location>
</feature>
<dbReference type="InterPro" id="IPR017972">
    <property type="entry name" value="Cyt_P450_CS"/>
</dbReference>
<keyword evidence="8" id="KW-0472">Membrane</keyword>
<keyword evidence="7" id="KW-0560">Oxidoreductase</keyword>
<dbReference type="InterPro" id="IPR036396">
    <property type="entry name" value="Cyt_P450_sf"/>
</dbReference>
<comment type="caution">
    <text evidence="9">The sequence shown here is derived from an EMBL/GenBank/DDBJ whole genome shotgun (WGS) entry which is preliminary data.</text>
</comment>
<sequence length="513" mass="58191">MSHLISGTFVLEEWQAFNYCPLMLNLLALAILYALFQTAYNLLYHPLHRFPGPKCFAATPLPYVFASYSGCLATRLHKLHERYGPVVRTAPNELSFIDPSAWPTIYGRKNRSQQPFRKNYDSFNETRSQIRRSLYLANEEDHARARKLLNLAFSPEALRAQEPLLQGHVHELLNGIESETDVGPVDLEKWFTYFAFDVVGETSFGEPFNCVKEPSHRAWPRMLSRARKIITGISGLKLLVPSSIFCWMPVSQNSPLQRTVLQSVVNRLNFDLQKVEKRIVSKPDRGDVLSALIRVNEEKKALDNTEIMANAALFILAGTETVATLLCAVIYLLTQNSVALDRLTREMREVFQDESQLTLHNLSKMTYLTACIDEALRLVPPVPEGLPRVTPPEGESICGCWVAVQISTLAASWSTSNFVRPLSYEPERWLENKSSCYASDNMQASQPFSTGPRNCLGQSLALSEVRLVIANLIRKFDIECTMQKSWIEQPTYLLWEKKPLLVKLTPLQSFSTQ</sequence>
<name>A0AA43QS38_9LECA</name>
<keyword evidence="5 6" id="KW-0408">Iron</keyword>
<accession>A0AA43QS38</accession>
<evidence type="ECO:0000256" key="1">
    <source>
        <dbReference type="ARBA" id="ARBA00001971"/>
    </source>
</evidence>
<reference evidence="9" key="1">
    <citation type="journal article" date="2023" name="Genome Biol. Evol.">
        <title>First Whole Genome Sequence and Flow Cytometry Genome Size Data for the Lichen-Forming Fungus Ramalina farinacea (Ascomycota).</title>
        <authorList>
            <person name="Llewellyn T."/>
            <person name="Mian S."/>
            <person name="Hill R."/>
            <person name="Leitch I.J."/>
            <person name="Gaya E."/>
        </authorList>
    </citation>
    <scope>NUCLEOTIDE SEQUENCE</scope>
    <source>
        <strain evidence="9">LIQ254RAFAR</strain>
    </source>
</reference>
<keyword evidence="10" id="KW-1185">Reference proteome</keyword>
<dbReference type="Pfam" id="PF00067">
    <property type="entry name" value="p450"/>
    <property type="match status" value="1"/>
</dbReference>
<dbReference type="CDD" id="cd11058">
    <property type="entry name" value="CYP60B-like"/>
    <property type="match status" value="1"/>
</dbReference>
<dbReference type="PROSITE" id="PS00086">
    <property type="entry name" value="CYTOCHROME_P450"/>
    <property type="match status" value="1"/>
</dbReference>
<keyword evidence="7" id="KW-0503">Monooxygenase</keyword>
<organism evidence="9 10">
    <name type="scientific">Ramalina farinacea</name>
    <dbReference type="NCBI Taxonomy" id="258253"/>
    <lineage>
        <taxon>Eukaryota</taxon>
        <taxon>Fungi</taxon>
        <taxon>Dikarya</taxon>
        <taxon>Ascomycota</taxon>
        <taxon>Pezizomycotina</taxon>
        <taxon>Lecanoromycetes</taxon>
        <taxon>OSLEUM clade</taxon>
        <taxon>Lecanoromycetidae</taxon>
        <taxon>Lecanorales</taxon>
        <taxon>Lecanorineae</taxon>
        <taxon>Ramalinaceae</taxon>
        <taxon>Ramalina</taxon>
    </lineage>
</organism>
<feature type="transmembrane region" description="Helical" evidence="8">
    <location>
        <begin position="16"/>
        <end position="36"/>
    </location>
</feature>
<evidence type="ECO:0000256" key="3">
    <source>
        <dbReference type="ARBA" id="ARBA00022617"/>
    </source>
</evidence>
<dbReference type="AlphaFoldDB" id="A0AA43QS38"/>
<dbReference type="InterPro" id="IPR002401">
    <property type="entry name" value="Cyt_P450_E_grp-I"/>
</dbReference>
<evidence type="ECO:0000256" key="7">
    <source>
        <dbReference type="RuleBase" id="RU000461"/>
    </source>
</evidence>
<dbReference type="GO" id="GO:0005506">
    <property type="term" value="F:iron ion binding"/>
    <property type="evidence" value="ECO:0007669"/>
    <property type="project" value="InterPro"/>
</dbReference>
<evidence type="ECO:0000256" key="5">
    <source>
        <dbReference type="ARBA" id="ARBA00023004"/>
    </source>
</evidence>
<dbReference type="PRINTS" id="PR00385">
    <property type="entry name" value="P450"/>
</dbReference>
<dbReference type="Gene3D" id="1.10.630.10">
    <property type="entry name" value="Cytochrome P450"/>
    <property type="match status" value="1"/>
</dbReference>
<dbReference type="PANTHER" id="PTHR24305">
    <property type="entry name" value="CYTOCHROME P450"/>
    <property type="match status" value="1"/>
</dbReference>
<dbReference type="InterPro" id="IPR050121">
    <property type="entry name" value="Cytochrome_P450_monoxygenase"/>
</dbReference>
<feature type="binding site" description="axial binding residue" evidence="6">
    <location>
        <position position="455"/>
    </location>
    <ligand>
        <name>heme</name>
        <dbReference type="ChEBI" id="CHEBI:30413"/>
    </ligand>
    <ligandPart>
        <name>Fe</name>
        <dbReference type="ChEBI" id="CHEBI:18248"/>
    </ligandPart>
</feature>
<keyword evidence="8" id="KW-1133">Transmembrane helix</keyword>
<dbReference type="GO" id="GO:0004497">
    <property type="term" value="F:monooxygenase activity"/>
    <property type="evidence" value="ECO:0007669"/>
    <property type="project" value="UniProtKB-KW"/>
</dbReference>
<evidence type="ECO:0000313" key="9">
    <source>
        <dbReference type="EMBL" id="MDI1491502.1"/>
    </source>
</evidence>
<evidence type="ECO:0000256" key="4">
    <source>
        <dbReference type="ARBA" id="ARBA00022723"/>
    </source>
</evidence>
<dbReference type="SUPFAM" id="SSF48264">
    <property type="entry name" value="Cytochrome P450"/>
    <property type="match status" value="1"/>
</dbReference>
<dbReference type="Proteomes" id="UP001161017">
    <property type="component" value="Unassembled WGS sequence"/>
</dbReference>
<evidence type="ECO:0008006" key="11">
    <source>
        <dbReference type="Google" id="ProtNLM"/>
    </source>
</evidence>
<evidence type="ECO:0000256" key="2">
    <source>
        <dbReference type="ARBA" id="ARBA00010617"/>
    </source>
</evidence>
<keyword evidence="4 6" id="KW-0479">Metal-binding</keyword>
<feature type="transmembrane region" description="Helical" evidence="8">
    <location>
        <begin position="307"/>
        <end position="333"/>
    </location>
</feature>
<keyword evidence="3 6" id="KW-0349">Heme</keyword>
<dbReference type="PRINTS" id="PR00463">
    <property type="entry name" value="EP450I"/>
</dbReference>
<dbReference type="GO" id="GO:0020037">
    <property type="term" value="F:heme binding"/>
    <property type="evidence" value="ECO:0007669"/>
    <property type="project" value="InterPro"/>
</dbReference>
<evidence type="ECO:0000313" key="10">
    <source>
        <dbReference type="Proteomes" id="UP001161017"/>
    </source>
</evidence>
<comment type="cofactor">
    <cofactor evidence="1 6">
        <name>heme</name>
        <dbReference type="ChEBI" id="CHEBI:30413"/>
    </cofactor>
</comment>
<comment type="similarity">
    <text evidence="2 7">Belongs to the cytochrome P450 family.</text>
</comment>
<evidence type="ECO:0000256" key="6">
    <source>
        <dbReference type="PIRSR" id="PIRSR602401-1"/>
    </source>
</evidence>
<evidence type="ECO:0000256" key="8">
    <source>
        <dbReference type="SAM" id="Phobius"/>
    </source>
</evidence>
<gene>
    <name evidence="9" type="ORF">OHK93_002711</name>
</gene>
<dbReference type="PANTHER" id="PTHR24305:SF210">
    <property type="entry name" value="CYTOCHROME P450 MONOOXYGENASE ASQL-RELATED"/>
    <property type="match status" value="1"/>
</dbReference>
<dbReference type="EMBL" id="JAPUFD010000014">
    <property type="protein sequence ID" value="MDI1491502.1"/>
    <property type="molecule type" value="Genomic_DNA"/>
</dbReference>
<proteinExistence type="inferred from homology"/>
<dbReference type="InterPro" id="IPR001128">
    <property type="entry name" value="Cyt_P450"/>
</dbReference>
<protein>
    <recommendedName>
        <fullName evidence="11">Cytochrome P450</fullName>
    </recommendedName>
</protein>